<dbReference type="AlphaFoldDB" id="A0A1V2W4K8"/>
<comment type="caution">
    <text evidence="2">The sequence shown here is derived from an EMBL/GenBank/DDBJ whole genome shotgun (WGS) entry which is preliminary data.</text>
</comment>
<dbReference type="NCBIfam" id="TIGR02218">
    <property type="entry name" value="phg_TIGR02218"/>
    <property type="match status" value="1"/>
</dbReference>
<proteinExistence type="predicted"/>
<organism evidence="2 3">
    <name type="scientific">Burkholderia cenocepacia</name>
    <dbReference type="NCBI Taxonomy" id="95486"/>
    <lineage>
        <taxon>Bacteria</taxon>
        <taxon>Pseudomonadati</taxon>
        <taxon>Pseudomonadota</taxon>
        <taxon>Betaproteobacteria</taxon>
        <taxon>Burkholderiales</taxon>
        <taxon>Burkholderiaceae</taxon>
        <taxon>Burkholderia</taxon>
        <taxon>Burkholderia cepacia complex</taxon>
    </lineage>
</organism>
<feature type="domain" description="Bacteriophage phiJL001 Gp84 C-terminal" evidence="1">
    <location>
        <begin position="278"/>
        <end position="356"/>
    </location>
</feature>
<reference evidence="2 3" key="1">
    <citation type="submission" date="2016-08" db="EMBL/GenBank/DDBJ databases">
        <authorList>
            <person name="Seilhamer J.J."/>
        </authorList>
    </citation>
    <scope>NUCLEOTIDE SEQUENCE [LARGE SCALE GENOMIC DNA]</scope>
    <source>
        <strain evidence="2 3">VC14762</strain>
    </source>
</reference>
<dbReference type="Pfam" id="PF09356">
    <property type="entry name" value="Phage_BR0599"/>
    <property type="match status" value="1"/>
</dbReference>
<dbReference type="InterPro" id="IPR011928">
    <property type="entry name" value="Phage_phiJL001_Gp84"/>
</dbReference>
<sequence length="364" mass="38259">MRSISTAFAQWLTLDVKTIATCVLITRKDGKVFGFTDHDMDLVVGGVRYASSSGFTASAIENTSDLSTSNLEIDGLLLATNGVITQTDIEGGVWSGAAVLIFAVNFSDLTMGQINLVNGNLGNFTLLNGAWKVELRGVAQTFQQGKGDQFSPTCRARLGDAKCTINLAPLTASGSVTSVVNQLQWGDTSLTQTGPVSTFVDSIGHRVPTTGPYTVQVVSPSGSFQADAGVFDASGNQLTYTTGTPGAGQYSVSGTGLYTFNSAQAGWFVKINFTYAVGYFAYGNITWTSGANVGLNGPVKTSAVGSVTLGMPMPNPIRVGDTYTIVAGCDKQLGTCRDRYNNVVHFRGEPYVPGPDTILRAQGS</sequence>
<accession>A0A1V2W4K8</accession>
<gene>
    <name evidence="2" type="ORF">A8E72_16560</name>
</gene>
<dbReference type="Proteomes" id="UP000188543">
    <property type="component" value="Unassembled WGS sequence"/>
</dbReference>
<dbReference type="EMBL" id="MUTJ01000053">
    <property type="protein sequence ID" value="ONU85008.1"/>
    <property type="molecule type" value="Genomic_DNA"/>
</dbReference>
<dbReference type="Pfam" id="PF09931">
    <property type="entry name" value="Phage_phiJL001_Gp84_N"/>
    <property type="match status" value="1"/>
</dbReference>
<dbReference type="OrthoDB" id="6872689at2"/>
<dbReference type="InterPro" id="IPR018964">
    <property type="entry name" value="Phage_phiJL001_Gp84_C"/>
</dbReference>
<evidence type="ECO:0000313" key="2">
    <source>
        <dbReference type="EMBL" id="ONU85008.1"/>
    </source>
</evidence>
<protein>
    <recommendedName>
        <fullName evidence="1">Bacteriophage phiJL001 Gp84 C-terminal domain-containing protein</fullName>
    </recommendedName>
</protein>
<evidence type="ECO:0000259" key="1">
    <source>
        <dbReference type="Pfam" id="PF09356"/>
    </source>
</evidence>
<evidence type="ECO:0000313" key="3">
    <source>
        <dbReference type="Proteomes" id="UP000188543"/>
    </source>
</evidence>
<dbReference type="RefSeq" id="WP_048986609.1">
    <property type="nucleotide sequence ID" value="NZ_CADETK010000010.1"/>
</dbReference>
<name>A0A1V2W4K8_9BURK</name>